<evidence type="ECO:0000313" key="2">
    <source>
        <dbReference type="Proteomes" id="UP000004810"/>
    </source>
</evidence>
<organism evidence="1 2">
    <name type="scientific">Wuchereria bancrofti</name>
    <dbReference type="NCBI Taxonomy" id="6293"/>
    <lineage>
        <taxon>Eukaryota</taxon>
        <taxon>Metazoa</taxon>
        <taxon>Ecdysozoa</taxon>
        <taxon>Nematoda</taxon>
        <taxon>Chromadorea</taxon>
        <taxon>Rhabditida</taxon>
        <taxon>Spirurina</taxon>
        <taxon>Spiruromorpha</taxon>
        <taxon>Filarioidea</taxon>
        <taxon>Onchocercidae</taxon>
        <taxon>Wuchereria</taxon>
    </lineage>
</organism>
<comment type="caution">
    <text evidence="1">The sequence shown here is derived from an EMBL/GenBank/DDBJ whole genome shotgun (WGS) entry which is preliminary data.</text>
</comment>
<evidence type="ECO:0000313" key="1">
    <source>
        <dbReference type="EMBL" id="EJW72246.1"/>
    </source>
</evidence>
<reference evidence="2" key="1">
    <citation type="submission" date="2012-08" db="EMBL/GenBank/DDBJ databases">
        <title>The Genome Sequence of Wuchereria bancrofti.</title>
        <authorList>
            <person name="Nutman T.B."/>
            <person name="Fink D.L."/>
            <person name="Russ C."/>
            <person name="Young S."/>
            <person name="Zeng Q."/>
            <person name="Koehrsen M."/>
            <person name="Alvarado L."/>
            <person name="Berlin A."/>
            <person name="Chapman S.B."/>
            <person name="Chen Z."/>
            <person name="Freedman E."/>
            <person name="Gellesch M."/>
            <person name="Goldberg J."/>
            <person name="Griggs A."/>
            <person name="Gujja S."/>
            <person name="Heilman E.R."/>
            <person name="Heiman D."/>
            <person name="Hepburn T."/>
            <person name="Howarth C."/>
            <person name="Jen D."/>
            <person name="Larson L."/>
            <person name="Lewis B."/>
            <person name="Mehta T."/>
            <person name="Park D."/>
            <person name="Pearson M."/>
            <person name="Roberts A."/>
            <person name="Saif S."/>
            <person name="Shea T."/>
            <person name="Shenoy N."/>
            <person name="Sisk P."/>
            <person name="Stolte C."/>
            <person name="Sykes S."/>
            <person name="Walk T."/>
            <person name="White J."/>
            <person name="Yandava C."/>
            <person name="Haas B."/>
            <person name="Henn M.R."/>
            <person name="Nusbaum C."/>
            <person name="Birren B."/>
        </authorList>
    </citation>
    <scope>NUCLEOTIDE SEQUENCE [LARGE SCALE GENOMIC DNA]</scope>
    <source>
        <strain evidence="2">NA</strain>
    </source>
</reference>
<dbReference type="Proteomes" id="UP000004810">
    <property type="component" value="Unassembled WGS sequence"/>
</dbReference>
<accession>J9DRM5</accession>
<dbReference type="EMBL" id="ADBV01016592">
    <property type="protein sequence ID" value="EJW72246.1"/>
    <property type="molecule type" value="Genomic_DNA"/>
</dbReference>
<name>J9DRM5_WUCBA</name>
<protein>
    <submittedName>
        <fullName evidence="1">Uncharacterized protein</fullName>
    </submittedName>
</protein>
<feature type="non-terminal residue" evidence="1">
    <location>
        <position position="81"/>
    </location>
</feature>
<gene>
    <name evidence="1" type="ORF">WUBG_16851</name>
</gene>
<proteinExistence type="predicted"/>
<sequence length="81" mass="9169">MLSDKKTWWTMDTETNLPHNYATNPILTPTPEIRKAMRCFTDISELVNCRGLIDTSVDKITPLGIYTRINSPMCSSGMDTD</sequence>
<dbReference type="AlphaFoldDB" id="J9DRM5"/>